<dbReference type="AlphaFoldDB" id="A0A1N6V514"/>
<proteinExistence type="predicted"/>
<evidence type="ECO:0000313" key="3">
    <source>
        <dbReference type="Proteomes" id="UP000186079"/>
    </source>
</evidence>
<evidence type="ECO:0000313" key="2">
    <source>
        <dbReference type="EMBL" id="SIQ72953.1"/>
    </source>
</evidence>
<dbReference type="EMBL" id="FTMC01000009">
    <property type="protein sequence ID" value="SIQ72953.1"/>
    <property type="molecule type" value="Genomic_DNA"/>
</dbReference>
<accession>A0A1N6V514</accession>
<dbReference type="Proteomes" id="UP000186079">
    <property type="component" value="Unassembled WGS sequence"/>
</dbReference>
<organism evidence="2 3">
    <name type="scientific">Pseudomonas flexibilis</name>
    <dbReference type="NCBI Taxonomy" id="706570"/>
    <lineage>
        <taxon>Bacteria</taxon>
        <taxon>Pseudomonadati</taxon>
        <taxon>Pseudomonadota</taxon>
        <taxon>Gammaproteobacteria</taxon>
        <taxon>Pseudomonadales</taxon>
        <taxon>Pseudomonadaceae</taxon>
        <taxon>Pseudomonas</taxon>
    </lineage>
</organism>
<evidence type="ECO:0000256" key="1">
    <source>
        <dbReference type="SAM" id="MobiDB-lite"/>
    </source>
</evidence>
<gene>
    <name evidence="2" type="ORF">SAMN05421672_109100</name>
</gene>
<feature type="region of interest" description="Disordered" evidence="1">
    <location>
        <begin position="1"/>
        <end position="29"/>
    </location>
</feature>
<protein>
    <submittedName>
        <fullName evidence="2">Uncharacterized protein</fullName>
    </submittedName>
</protein>
<name>A0A1N6V514_9PSED</name>
<reference evidence="2 3" key="1">
    <citation type="submission" date="2017-01" db="EMBL/GenBank/DDBJ databases">
        <authorList>
            <person name="Mah S.A."/>
            <person name="Swanson W.J."/>
            <person name="Moy G.W."/>
            <person name="Vacquier V.D."/>
        </authorList>
    </citation>
    <scope>NUCLEOTIDE SEQUENCE [LARGE SCALE GENOMIC DNA]</scope>
    <source>
        <strain evidence="2 3">ATCC 29606</strain>
    </source>
</reference>
<sequence length="98" mass="10779">MRIDGFRPLSQHSRARRPGRTHAADADDMDRLPALIEATALVPSEAEFERMARTPNALRTLSPLAAPGAQVLEALSSYSRIAALLDEPPARHYIDLYA</sequence>